<evidence type="ECO:0000313" key="4">
    <source>
        <dbReference type="Proteomes" id="UP000535890"/>
    </source>
</evidence>
<sequence>MSSFHRTTTRTGLGAAGVAAALLLLPTVASAAPVLPSQCTQTGTTVTCTYLASGGQQTLAVPAGATAVSVVVKGGAGGRGGAGGTGRAGGAGGSGGVVTGSLTGVAGVTLRIVPGPLGANGTDSGNGGGDGGAGAGTGGGGGDGATVVGTSDNGGAGGAGGGSSAVLRDDTAQNLVVGAGGGGGGGGGGYEGDSAPTSGPAGGGGAGGAAGTDGAPGRGQGTAPGGKAASSGSPNGAEAPGAALPGAGEPSYGAGGPGGGGGGVEGGGAGGFANETGGGGGGGGSNLVPSGGSATTTNTGGGSVTITYSTTSSTPTPTPTSTSVRGDVQFGSGYRASIDVRGTATGGSGSCAVSAGTERAVCRSITSVTRSGNTATIKGTAVSRAGLVPFSTTVVDGARPGVRGSDTVTVTVGGRTVTGTVTRGDLSVG</sequence>
<feature type="compositionally biased region" description="Gly residues" evidence="1">
    <location>
        <begin position="124"/>
        <end position="144"/>
    </location>
</feature>
<feature type="compositionally biased region" description="Gly residues" evidence="1">
    <location>
        <begin position="152"/>
        <end position="163"/>
    </location>
</feature>
<dbReference type="AlphaFoldDB" id="A0A7Y9J4B6"/>
<evidence type="ECO:0000313" key="3">
    <source>
        <dbReference type="EMBL" id="NYD34524.1"/>
    </source>
</evidence>
<feature type="compositionally biased region" description="Gly residues" evidence="1">
    <location>
        <begin position="253"/>
        <end position="285"/>
    </location>
</feature>
<evidence type="ECO:0008006" key="5">
    <source>
        <dbReference type="Google" id="ProtNLM"/>
    </source>
</evidence>
<dbReference type="EMBL" id="JACCBN010000001">
    <property type="protein sequence ID" value="NYD34524.1"/>
    <property type="molecule type" value="Genomic_DNA"/>
</dbReference>
<proteinExistence type="predicted"/>
<organism evidence="3 4">
    <name type="scientific">Actinomycetospora corticicola</name>
    <dbReference type="NCBI Taxonomy" id="663602"/>
    <lineage>
        <taxon>Bacteria</taxon>
        <taxon>Bacillati</taxon>
        <taxon>Actinomycetota</taxon>
        <taxon>Actinomycetes</taxon>
        <taxon>Pseudonocardiales</taxon>
        <taxon>Pseudonocardiaceae</taxon>
        <taxon>Actinomycetospora</taxon>
    </lineage>
</organism>
<keyword evidence="4" id="KW-1185">Reference proteome</keyword>
<comment type="caution">
    <text evidence="3">The sequence shown here is derived from an EMBL/GenBank/DDBJ whole genome shotgun (WGS) entry which is preliminary data.</text>
</comment>
<evidence type="ECO:0000256" key="1">
    <source>
        <dbReference type="SAM" id="MobiDB-lite"/>
    </source>
</evidence>
<feature type="chain" id="PRO_5030796555" description="Glycine rich protein" evidence="2">
    <location>
        <begin position="32"/>
        <end position="429"/>
    </location>
</feature>
<name>A0A7Y9J4B6_9PSEU</name>
<feature type="region of interest" description="Disordered" evidence="1">
    <location>
        <begin position="119"/>
        <end position="166"/>
    </location>
</feature>
<feature type="signal peptide" evidence="2">
    <location>
        <begin position="1"/>
        <end position="31"/>
    </location>
</feature>
<dbReference type="PRINTS" id="PR01228">
    <property type="entry name" value="EGGSHELL"/>
</dbReference>
<keyword evidence="2" id="KW-0732">Signal</keyword>
<feature type="region of interest" description="Disordered" evidence="1">
    <location>
        <begin position="187"/>
        <end position="328"/>
    </location>
</feature>
<gene>
    <name evidence="3" type="ORF">BJ983_000626</name>
</gene>
<feature type="compositionally biased region" description="Low complexity" evidence="1">
    <location>
        <begin position="234"/>
        <end position="252"/>
    </location>
</feature>
<dbReference type="RefSeq" id="WP_179791914.1">
    <property type="nucleotide sequence ID" value="NZ_BAABHP010000018.1"/>
</dbReference>
<accession>A0A7Y9J4B6</accession>
<feature type="compositionally biased region" description="Low complexity" evidence="1">
    <location>
        <begin position="286"/>
        <end position="323"/>
    </location>
</feature>
<reference evidence="3 4" key="1">
    <citation type="submission" date="2020-07" db="EMBL/GenBank/DDBJ databases">
        <title>Sequencing the genomes of 1000 actinobacteria strains.</title>
        <authorList>
            <person name="Klenk H.-P."/>
        </authorList>
    </citation>
    <scope>NUCLEOTIDE SEQUENCE [LARGE SCALE GENOMIC DNA]</scope>
    <source>
        <strain evidence="3 4">DSM 45772</strain>
    </source>
</reference>
<evidence type="ECO:0000256" key="2">
    <source>
        <dbReference type="SAM" id="SignalP"/>
    </source>
</evidence>
<dbReference type="Proteomes" id="UP000535890">
    <property type="component" value="Unassembled WGS sequence"/>
</dbReference>
<protein>
    <recommendedName>
        <fullName evidence="5">Glycine rich protein</fullName>
    </recommendedName>
</protein>
<feature type="compositionally biased region" description="Gly residues" evidence="1">
    <location>
        <begin position="200"/>
        <end position="224"/>
    </location>
</feature>